<reference evidence="1" key="1">
    <citation type="submission" date="2015-10" db="EMBL/GenBank/DDBJ databases">
        <authorList>
            <person name="Gilbert D.G."/>
        </authorList>
    </citation>
    <scope>NUCLEOTIDE SEQUENCE</scope>
    <source>
        <strain evidence="1">Phyl III-seqv23</strain>
    </source>
</reference>
<evidence type="ECO:0000313" key="1">
    <source>
        <dbReference type="EMBL" id="CUV59159.1"/>
    </source>
</evidence>
<dbReference type="EMBL" id="LN899822">
    <property type="protein sequence ID" value="CUV59159.1"/>
    <property type="molecule type" value="Genomic_DNA"/>
</dbReference>
<gene>
    <name evidence="1" type="ORF">RD1301_v1_290001</name>
</gene>
<dbReference type="AlphaFoldDB" id="A0A0S4X5F2"/>
<proteinExistence type="predicted"/>
<protein>
    <submittedName>
        <fullName evidence="1">Uncharacterized protein</fullName>
    </submittedName>
</protein>
<accession>A0A0S4X5F2</accession>
<organism evidence="1">
    <name type="scientific">Ralstonia solanacearum</name>
    <name type="common">Pseudomonas solanacearum</name>
    <dbReference type="NCBI Taxonomy" id="305"/>
    <lineage>
        <taxon>Bacteria</taxon>
        <taxon>Pseudomonadati</taxon>
        <taxon>Pseudomonadota</taxon>
        <taxon>Betaproteobacteria</taxon>
        <taxon>Burkholderiales</taxon>
        <taxon>Burkholderiaceae</taxon>
        <taxon>Ralstonia</taxon>
        <taxon>Ralstonia solanacearum species complex</taxon>
    </lineage>
</organism>
<name>A0A0S4X5F2_RALSL</name>
<sequence length="90" mass="9940">MPRTMMSRRRCRFGEPRSNLFAITIDTLRNLGSSRSVQHQGHPDAIHGAVMQLPPYSQLGMSIGAQAMPKLSAPSCLLRPLSQCLSLIHI</sequence>